<comment type="subcellular location">
    <subcellularLocation>
        <location evidence="2">Endomembrane system</location>
    </subcellularLocation>
    <subcellularLocation>
        <location evidence="1">Membrane</location>
        <topology evidence="1">Single-pass membrane protein</topology>
    </subcellularLocation>
</comment>
<feature type="disulfide bond" evidence="10">
    <location>
        <begin position="192"/>
        <end position="207"/>
    </location>
</feature>
<comment type="caution">
    <text evidence="10">Lacks conserved residue(s) required for the propagation of feature annotation.</text>
</comment>
<dbReference type="InterPro" id="IPR050685">
    <property type="entry name" value="LDLR"/>
</dbReference>
<evidence type="ECO:0000256" key="3">
    <source>
        <dbReference type="ARBA" id="ARBA00022692"/>
    </source>
</evidence>
<feature type="domain" description="Laminin IV type A" evidence="12">
    <location>
        <begin position="382"/>
        <end position="517"/>
    </location>
</feature>
<dbReference type="CDD" id="cd00112">
    <property type="entry name" value="LDLa"/>
    <property type="match status" value="3"/>
</dbReference>
<feature type="disulfide bond" evidence="10">
    <location>
        <begin position="57"/>
        <end position="69"/>
    </location>
</feature>
<dbReference type="InterPro" id="IPR007110">
    <property type="entry name" value="Ig-like_dom"/>
</dbReference>
<dbReference type="PROSITE" id="PS01209">
    <property type="entry name" value="LDLRA_1"/>
    <property type="match status" value="2"/>
</dbReference>
<keyword evidence="7" id="KW-0472">Membrane</keyword>
<dbReference type="PANTHER" id="PTHR24270">
    <property type="entry name" value="LOW-DENSITY LIPOPROTEIN RECEPTOR-RELATED"/>
    <property type="match status" value="1"/>
</dbReference>
<evidence type="ECO:0000256" key="9">
    <source>
        <dbReference type="ARBA" id="ARBA00023180"/>
    </source>
</evidence>
<evidence type="ECO:0000313" key="13">
    <source>
        <dbReference type="EMBL" id="CAD7621461.1"/>
    </source>
</evidence>
<name>A0A7R9PUT7_9ACAR</name>
<dbReference type="InterPro" id="IPR036055">
    <property type="entry name" value="LDL_receptor-like_sf"/>
</dbReference>
<keyword evidence="8 10" id="KW-1015">Disulfide bond</keyword>
<reference evidence="13" key="1">
    <citation type="submission" date="2020-11" db="EMBL/GenBank/DDBJ databases">
        <authorList>
            <person name="Tran Van P."/>
        </authorList>
    </citation>
    <scope>NUCLEOTIDE SEQUENCE</scope>
</reference>
<keyword evidence="4" id="KW-0732">Signal</keyword>
<dbReference type="GO" id="GO:0012505">
    <property type="term" value="C:endomembrane system"/>
    <property type="evidence" value="ECO:0007669"/>
    <property type="project" value="UniProtKB-SubCell"/>
</dbReference>
<feature type="disulfide bond" evidence="10">
    <location>
        <begin position="76"/>
        <end position="91"/>
    </location>
</feature>
<evidence type="ECO:0000256" key="8">
    <source>
        <dbReference type="ARBA" id="ARBA00023157"/>
    </source>
</evidence>
<dbReference type="SUPFAM" id="SSF48726">
    <property type="entry name" value="Immunoglobulin"/>
    <property type="match status" value="1"/>
</dbReference>
<dbReference type="PROSITE" id="PS50068">
    <property type="entry name" value="LDLRA_2"/>
    <property type="match status" value="3"/>
</dbReference>
<dbReference type="EMBL" id="OC855196">
    <property type="protein sequence ID" value="CAD7621461.1"/>
    <property type="molecule type" value="Genomic_DNA"/>
</dbReference>
<keyword evidence="3" id="KW-0812">Transmembrane</keyword>
<dbReference type="Pfam" id="PF00057">
    <property type="entry name" value="Ldl_recept_a"/>
    <property type="match status" value="3"/>
</dbReference>
<proteinExistence type="predicted"/>
<dbReference type="EMBL" id="CAJPIZ010000621">
    <property type="protein sequence ID" value="CAG2101891.1"/>
    <property type="molecule type" value="Genomic_DNA"/>
</dbReference>
<dbReference type="InterPro" id="IPR023415">
    <property type="entry name" value="LDLR_class-A_CS"/>
</dbReference>
<dbReference type="InterPro" id="IPR000034">
    <property type="entry name" value="Laminin_IV"/>
</dbReference>
<dbReference type="Gene3D" id="2.60.40.10">
    <property type="entry name" value="Immunoglobulins"/>
    <property type="match status" value="1"/>
</dbReference>
<evidence type="ECO:0000256" key="6">
    <source>
        <dbReference type="ARBA" id="ARBA00022989"/>
    </source>
</evidence>
<keyword evidence="9" id="KW-0325">Glycoprotein</keyword>
<dbReference type="InterPro" id="IPR003599">
    <property type="entry name" value="Ig_sub"/>
</dbReference>
<feature type="domain" description="Ig-like" evidence="11">
    <location>
        <begin position="210"/>
        <end position="294"/>
    </location>
</feature>
<evidence type="ECO:0000256" key="2">
    <source>
        <dbReference type="ARBA" id="ARBA00004308"/>
    </source>
</evidence>
<sequence length="517" mass="57789">LTLLALSYENLIYYLPQNDNTLEDNVGNFVTPPPLPITVMPAKPTKSMPKTGGTGVCSKTEATCQSGECISREYVCDGDFDCVDRSDELNCIHYCEPNQFQCENNRCILKIWRCDSDNDCEDNSDEKFCEPDAPGSPCRYDEYKCITGDQYNDCEDNSDEKFCEPDAPGSPCRYDEYKCITGDQCIPRSYQCDGEFDCQDKTDEIGCSAPTVVIPPPETVSVTEGQTINISCRAVGTPTPLISWRLNWNHIPHPPRVTVTSAEGFGTVTIREAKVSDQGAWSCEAINSKDSVLASHDALLVVKRMSFAKCLLQTNSYIVLSCGRIAKHGMCQSPVFNDLAQNPSQCLRCFCFGVSETCHSSSLRVVSLSVESKLSVIPLIREANASYTDVSRQYPPNQNAVSFNANAKEYSIKSDVMPATTPDGVFFYWNLPSEVLGNRLGSYGGYIRYTIRYREPYLPKAPKIPDVILKGNGIHLYHYFNEGYNTKTDTNIKIRFWEGEWHKNDLSARSPPLFDAR</sequence>
<keyword evidence="14" id="KW-1185">Reference proteome</keyword>
<dbReference type="InterPro" id="IPR036179">
    <property type="entry name" value="Ig-like_dom_sf"/>
</dbReference>
<keyword evidence="6" id="KW-1133">Transmembrane helix</keyword>
<dbReference type="Pfam" id="PF00052">
    <property type="entry name" value="Laminin_B"/>
    <property type="match status" value="1"/>
</dbReference>
<evidence type="ECO:0000259" key="12">
    <source>
        <dbReference type="PROSITE" id="PS51115"/>
    </source>
</evidence>
<feature type="disulfide bond" evidence="10">
    <location>
        <begin position="102"/>
        <end position="120"/>
    </location>
</feature>
<dbReference type="SMART" id="SM00408">
    <property type="entry name" value="IGc2"/>
    <property type="match status" value="1"/>
</dbReference>
<evidence type="ECO:0000256" key="1">
    <source>
        <dbReference type="ARBA" id="ARBA00004167"/>
    </source>
</evidence>
<dbReference type="Gene3D" id="4.10.400.10">
    <property type="entry name" value="Low-density Lipoprotein Receptor"/>
    <property type="match status" value="3"/>
</dbReference>
<dbReference type="PROSITE" id="PS50835">
    <property type="entry name" value="IG_LIKE"/>
    <property type="match status" value="1"/>
</dbReference>
<dbReference type="Pfam" id="PF07679">
    <property type="entry name" value="I-set"/>
    <property type="match status" value="1"/>
</dbReference>
<dbReference type="SMART" id="SM00192">
    <property type="entry name" value="LDLa"/>
    <property type="match status" value="4"/>
</dbReference>
<keyword evidence="5" id="KW-0677">Repeat</keyword>
<dbReference type="SUPFAM" id="SSF57424">
    <property type="entry name" value="LDL receptor-like module"/>
    <property type="match status" value="3"/>
</dbReference>
<evidence type="ECO:0000259" key="11">
    <source>
        <dbReference type="PROSITE" id="PS50835"/>
    </source>
</evidence>
<feature type="non-terminal residue" evidence="13">
    <location>
        <position position="517"/>
    </location>
</feature>
<dbReference type="InterPro" id="IPR013783">
    <property type="entry name" value="Ig-like_fold"/>
</dbReference>
<evidence type="ECO:0008006" key="15">
    <source>
        <dbReference type="Google" id="ProtNLM"/>
    </source>
</evidence>
<accession>A0A7R9PUT7</accession>
<dbReference type="PRINTS" id="PR00261">
    <property type="entry name" value="LDLRECEPTOR"/>
</dbReference>
<dbReference type="InterPro" id="IPR003598">
    <property type="entry name" value="Ig_sub2"/>
</dbReference>
<dbReference type="SMART" id="SM00409">
    <property type="entry name" value="IG"/>
    <property type="match status" value="1"/>
</dbReference>
<dbReference type="GO" id="GO:0005886">
    <property type="term" value="C:plasma membrane"/>
    <property type="evidence" value="ECO:0007669"/>
    <property type="project" value="TreeGrafter"/>
</dbReference>
<feature type="disulfide bond" evidence="10">
    <location>
        <begin position="95"/>
        <end position="107"/>
    </location>
</feature>
<dbReference type="PANTHER" id="PTHR24270:SF62">
    <property type="entry name" value="LOW-DENSITY LIPOPROTEIN RECEPTOR-RELATED PROTEIN 2"/>
    <property type="match status" value="1"/>
</dbReference>
<feature type="non-terminal residue" evidence="13">
    <location>
        <position position="1"/>
    </location>
</feature>
<evidence type="ECO:0000256" key="4">
    <source>
        <dbReference type="ARBA" id="ARBA00022729"/>
    </source>
</evidence>
<dbReference type="OrthoDB" id="6514856at2759"/>
<dbReference type="PROSITE" id="PS51115">
    <property type="entry name" value="LAMININ_IVA"/>
    <property type="match status" value="1"/>
</dbReference>
<evidence type="ECO:0000313" key="14">
    <source>
        <dbReference type="Proteomes" id="UP000759131"/>
    </source>
</evidence>
<dbReference type="Proteomes" id="UP000759131">
    <property type="component" value="Unassembled WGS sequence"/>
</dbReference>
<protein>
    <recommendedName>
        <fullName evidence="15">Basement membrane-specific heparan sulfate proteoglycan core protein</fullName>
    </recommendedName>
</protein>
<feature type="disulfide bond" evidence="10">
    <location>
        <begin position="114"/>
        <end position="129"/>
    </location>
</feature>
<organism evidence="13">
    <name type="scientific">Medioppia subpectinata</name>
    <dbReference type="NCBI Taxonomy" id="1979941"/>
    <lineage>
        <taxon>Eukaryota</taxon>
        <taxon>Metazoa</taxon>
        <taxon>Ecdysozoa</taxon>
        <taxon>Arthropoda</taxon>
        <taxon>Chelicerata</taxon>
        <taxon>Arachnida</taxon>
        <taxon>Acari</taxon>
        <taxon>Acariformes</taxon>
        <taxon>Sarcoptiformes</taxon>
        <taxon>Oribatida</taxon>
        <taxon>Brachypylina</taxon>
        <taxon>Oppioidea</taxon>
        <taxon>Oppiidae</taxon>
        <taxon>Medioppia</taxon>
    </lineage>
</organism>
<dbReference type="AlphaFoldDB" id="A0A7R9PUT7"/>
<evidence type="ECO:0000256" key="10">
    <source>
        <dbReference type="PROSITE-ProRule" id="PRU00124"/>
    </source>
</evidence>
<gene>
    <name evidence="13" type="ORF">OSB1V03_LOCUS1932</name>
</gene>
<evidence type="ECO:0000256" key="7">
    <source>
        <dbReference type="ARBA" id="ARBA00023136"/>
    </source>
</evidence>
<dbReference type="InterPro" id="IPR002172">
    <property type="entry name" value="LDrepeatLR_classA_rpt"/>
</dbReference>
<evidence type="ECO:0000256" key="5">
    <source>
        <dbReference type="ARBA" id="ARBA00022737"/>
    </source>
</evidence>
<dbReference type="InterPro" id="IPR013098">
    <property type="entry name" value="Ig_I-set"/>
</dbReference>
<dbReference type="SMART" id="SM00281">
    <property type="entry name" value="LamB"/>
    <property type="match status" value="1"/>
</dbReference>
<feature type="disulfide bond" evidence="10">
    <location>
        <begin position="64"/>
        <end position="82"/>
    </location>
</feature>
<dbReference type="FunFam" id="4.10.400.10:FF:000011">
    <property type="entry name" value="Low-density lipoprotein receptor-related protein 1"/>
    <property type="match status" value="1"/>
</dbReference>
<dbReference type="GO" id="GO:0016192">
    <property type="term" value="P:vesicle-mediated transport"/>
    <property type="evidence" value="ECO:0007669"/>
    <property type="project" value="UniProtKB-ARBA"/>
</dbReference>